<comment type="caution">
    <text evidence="2">The sequence shown here is derived from an EMBL/GenBank/DDBJ whole genome shotgun (WGS) entry which is preliminary data.</text>
</comment>
<protein>
    <recommendedName>
        <fullName evidence="1">Peptidase S9 prolyl oligopeptidase catalytic domain-containing protein</fullName>
    </recommendedName>
</protein>
<dbReference type="InterPro" id="IPR001375">
    <property type="entry name" value="Peptidase_S9_cat"/>
</dbReference>
<dbReference type="SUPFAM" id="SSF82171">
    <property type="entry name" value="DPP6 N-terminal domain-like"/>
    <property type="match status" value="1"/>
</dbReference>
<evidence type="ECO:0000313" key="2">
    <source>
        <dbReference type="EMBL" id="KAF4622355.1"/>
    </source>
</evidence>
<sequence>MNQRKAPYGTWKSPITAEAVTKGASKIVDVIVDNTTHEIFYLENRPSEQGRNVLVHISSKQDVIGPGWNVRTSVHEYGGAPVIINGGIVFFSNFDDGRIYLSGTHRTSEPEPITPEGETYRYAGIQQHPTYEGLLVAIQEDHTVDIPSQVINTLVVIDAGQKTVRCLLSGADFYAQPKFSPDGSKLAWIQWSHPHMPWDGTQLYVADISISKDNILTASNPVHVAGVRGTIVAQYPEWKDDDTLIYLSDESGFMNPWKYVLSTAISSAVLRKPLTEDFGPPLWQLDISPYAITGNQAFFTALADGRSQEYLIDLEKPQSASPLRLFPAPYVTITHVRSSGALRYNGTFKPSFVFIGHGVASEPVIVLAVIINAGSDYQVEILKGTPSAGSPNFPTNFISIPRHITLQKNPSSRPLYVVYYPPTNPTYPGSSIDGERPPCIVHAHGGPTGFHQQGLDWKIQYFTSRGWAWLAVNYGGSSGYGREYMERLDGKWGIVDVQDCILAPHLLAAEPHNLIDPKRLIIRGGSAGGFTTLAAISMASNLKVFAAATSISGVSDLKKLAESTHKFESRYLDRLLGGSGKEVPDVYRDRSPVNHADKIVTPLLILQGDMDKVVPKDQAEVIYNNIRKRGGVVEYKLYPGEGHGWRRDETMRDALERELGFYERILGLKDKARM</sequence>
<keyword evidence="3" id="KW-1185">Reference proteome</keyword>
<dbReference type="Proteomes" id="UP000521872">
    <property type="component" value="Unassembled WGS sequence"/>
</dbReference>
<dbReference type="PANTHER" id="PTHR43056:SF5">
    <property type="entry name" value="PEPTIDASE S9 PROLYL OLIGOPEPTIDASE CATALYTIC DOMAIN-CONTAINING PROTEIN"/>
    <property type="match status" value="1"/>
</dbReference>
<dbReference type="GO" id="GO:0006508">
    <property type="term" value="P:proteolysis"/>
    <property type="evidence" value="ECO:0007669"/>
    <property type="project" value="InterPro"/>
</dbReference>
<dbReference type="InterPro" id="IPR029058">
    <property type="entry name" value="AB_hydrolase_fold"/>
</dbReference>
<organism evidence="2 3">
    <name type="scientific">Agrocybe pediades</name>
    <dbReference type="NCBI Taxonomy" id="84607"/>
    <lineage>
        <taxon>Eukaryota</taxon>
        <taxon>Fungi</taxon>
        <taxon>Dikarya</taxon>
        <taxon>Basidiomycota</taxon>
        <taxon>Agaricomycotina</taxon>
        <taxon>Agaricomycetes</taxon>
        <taxon>Agaricomycetidae</taxon>
        <taxon>Agaricales</taxon>
        <taxon>Agaricineae</taxon>
        <taxon>Strophariaceae</taxon>
        <taxon>Agrocybe</taxon>
    </lineage>
</organism>
<proteinExistence type="predicted"/>
<evidence type="ECO:0000259" key="1">
    <source>
        <dbReference type="Pfam" id="PF00326"/>
    </source>
</evidence>
<dbReference type="SUPFAM" id="SSF53474">
    <property type="entry name" value="alpha/beta-Hydrolases"/>
    <property type="match status" value="1"/>
</dbReference>
<dbReference type="Gene3D" id="3.40.50.1820">
    <property type="entry name" value="alpha/beta hydrolase"/>
    <property type="match status" value="1"/>
</dbReference>
<gene>
    <name evidence="2" type="ORF">D9613_009516</name>
</gene>
<dbReference type="EMBL" id="JAACJL010000002">
    <property type="protein sequence ID" value="KAF4622355.1"/>
    <property type="molecule type" value="Genomic_DNA"/>
</dbReference>
<dbReference type="InterPro" id="IPR050585">
    <property type="entry name" value="Xaa-Pro_dipeptidyl-ppase/CocE"/>
</dbReference>
<name>A0A8H4R2Q8_9AGAR</name>
<dbReference type="AlphaFoldDB" id="A0A8H4R2Q8"/>
<accession>A0A8H4R2Q8</accession>
<reference evidence="2 3" key="1">
    <citation type="submission" date="2019-12" db="EMBL/GenBank/DDBJ databases">
        <authorList>
            <person name="Floudas D."/>
            <person name="Bentzer J."/>
            <person name="Ahren D."/>
            <person name="Johansson T."/>
            <person name="Persson P."/>
            <person name="Tunlid A."/>
        </authorList>
    </citation>
    <scope>NUCLEOTIDE SEQUENCE [LARGE SCALE GENOMIC DNA]</scope>
    <source>
        <strain evidence="2 3">CBS 102.39</strain>
    </source>
</reference>
<dbReference type="InterPro" id="IPR011042">
    <property type="entry name" value="6-blade_b-propeller_TolB-like"/>
</dbReference>
<dbReference type="Gene3D" id="2.120.10.30">
    <property type="entry name" value="TolB, C-terminal domain"/>
    <property type="match status" value="1"/>
</dbReference>
<dbReference type="GO" id="GO:0008236">
    <property type="term" value="F:serine-type peptidase activity"/>
    <property type="evidence" value="ECO:0007669"/>
    <property type="project" value="InterPro"/>
</dbReference>
<dbReference type="PANTHER" id="PTHR43056">
    <property type="entry name" value="PEPTIDASE S9 PROLYL OLIGOPEPTIDASE"/>
    <property type="match status" value="1"/>
</dbReference>
<evidence type="ECO:0000313" key="3">
    <source>
        <dbReference type="Proteomes" id="UP000521872"/>
    </source>
</evidence>
<dbReference type="Pfam" id="PF00326">
    <property type="entry name" value="Peptidase_S9"/>
    <property type="match status" value="1"/>
</dbReference>
<feature type="domain" description="Peptidase S9 prolyl oligopeptidase catalytic" evidence="1">
    <location>
        <begin position="455"/>
        <end position="667"/>
    </location>
</feature>